<evidence type="ECO:0000313" key="1">
    <source>
        <dbReference type="EMBL" id="QJA86390.1"/>
    </source>
</evidence>
<evidence type="ECO:0008006" key="2">
    <source>
        <dbReference type="Google" id="ProtNLM"/>
    </source>
</evidence>
<accession>A0A6M3KWU2</accession>
<dbReference type="EMBL" id="MT142632">
    <property type="protein sequence ID" value="QJA86390.1"/>
    <property type="molecule type" value="Genomic_DNA"/>
</dbReference>
<name>A0A6M3KWU2_9ZZZZ</name>
<gene>
    <name evidence="1" type="ORF">MM415B02086_0014</name>
</gene>
<proteinExistence type="predicted"/>
<reference evidence="1" key="1">
    <citation type="submission" date="2020-03" db="EMBL/GenBank/DDBJ databases">
        <title>The deep terrestrial virosphere.</title>
        <authorList>
            <person name="Holmfeldt K."/>
            <person name="Nilsson E."/>
            <person name="Simone D."/>
            <person name="Lopez-Fernandez M."/>
            <person name="Wu X."/>
            <person name="de Brujin I."/>
            <person name="Lundin D."/>
            <person name="Andersson A."/>
            <person name="Bertilsson S."/>
            <person name="Dopson M."/>
        </authorList>
    </citation>
    <scope>NUCLEOTIDE SEQUENCE</scope>
    <source>
        <strain evidence="1">MM415B02086</strain>
    </source>
</reference>
<sequence>MSDQKIHTVYKLSNGTRVPSVTTYLSVLAKPALIHWAWNLGVQGLDYQKVRDQAGDIGTLVHYLILCKLKGEEPALSTYTPQDIELASVPMGKFEDWYGEHSVEPIIMEEPMVSEVYKFGGTMDFYGKVDNKLTLLDFKTSGAIYMENFFQLAAYRQLLFEYAYTIEDIKILRVGKNEDEGFEVRAAGNLDKHWEIFLACQKIYELQKEVRKS</sequence>
<protein>
    <recommendedName>
        <fullName evidence="2">PD-(D/E)XK nuclease superfamily protein</fullName>
    </recommendedName>
</protein>
<dbReference type="AlphaFoldDB" id="A0A6M3KWU2"/>
<organism evidence="1">
    <name type="scientific">viral metagenome</name>
    <dbReference type="NCBI Taxonomy" id="1070528"/>
    <lineage>
        <taxon>unclassified sequences</taxon>
        <taxon>metagenomes</taxon>
        <taxon>organismal metagenomes</taxon>
    </lineage>
</organism>